<feature type="compositionally biased region" description="Low complexity" evidence="2">
    <location>
        <begin position="1"/>
        <end position="22"/>
    </location>
</feature>
<dbReference type="CDD" id="cd00024">
    <property type="entry name" value="CD_CSD"/>
    <property type="match status" value="1"/>
</dbReference>
<reference evidence="4 5" key="1">
    <citation type="journal article" date="2016" name="PLoS Pathog.">
        <title>Biosynthesis of antibiotic leucinostatins in bio-control fungus Purpureocillium lilacinum and their inhibition on phytophthora revealed by genome mining.</title>
        <authorList>
            <person name="Wang G."/>
            <person name="Liu Z."/>
            <person name="Lin R."/>
            <person name="Li E."/>
            <person name="Mao Z."/>
            <person name="Ling J."/>
            <person name="Yang Y."/>
            <person name="Yin W.B."/>
            <person name="Xie B."/>
        </authorList>
    </citation>
    <scope>NUCLEOTIDE SEQUENCE [LARGE SCALE GENOMIC DNA]</scope>
    <source>
        <strain evidence="4">170</strain>
    </source>
</reference>
<dbReference type="InterPro" id="IPR000953">
    <property type="entry name" value="Chromo/chromo_shadow_dom"/>
</dbReference>
<evidence type="ECO:0000259" key="3">
    <source>
        <dbReference type="PROSITE" id="PS50013"/>
    </source>
</evidence>
<dbReference type="OrthoDB" id="3543857at2759"/>
<feature type="compositionally biased region" description="Basic residues" evidence="2">
    <location>
        <begin position="360"/>
        <end position="374"/>
    </location>
</feature>
<name>A0A179FUF9_METCM</name>
<feature type="region of interest" description="Disordered" evidence="2">
    <location>
        <begin position="1"/>
        <end position="33"/>
    </location>
</feature>
<comment type="subunit">
    <text evidence="1">Component of the NuA4 histone acetyltransferase complex.</text>
</comment>
<organism evidence="4 5">
    <name type="scientific">Pochonia chlamydosporia 170</name>
    <dbReference type="NCBI Taxonomy" id="1380566"/>
    <lineage>
        <taxon>Eukaryota</taxon>
        <taxon>Fungi</taxon>
        <taxon>Dikarya</taxon>
        <taxon>Ascomycota</taxon>
        <taxon>Pezizomycotina</taxon>
        <taxon>Sordariomycetes</taxon>
        <taxon>Hypocreomycetidae</taxon>
        <taxon>Hypocreales</taxon>
        <taxon>Clavicipitaceae</taxon>
        <taxon>Pochonia</taxon>
    </lineage>
</organism>
<evidence type="ECO:0000256" key="2">
    <source>
        <dbReference type="SAM" id="MobiDB-lite"/>
    </source>
</evidence>
<dbReference type="GO" id="GO:0006338">
    <property type="term" value="P:chromatin remodeling"/>
    <property type="evidence" value="ECO:0007669"/>
    <property type="project" value="UniProtKB-ARBA"/>
</dbReference>
<protein>
    <submittedName>
        <fullName evidence="4">Chromo domain-containing protein</fullName>
    </submittedName>
</protein>
<dbReference type="SUPFAM" id="SSF54160">
    <property type="entry name" value="Chromo domain-like"/>
    <property type="match status" value="1"/>
</dbReference>
<evidence type="ECO:0000313" key="5">
    <source>
        <dbReference type="Proteomes" id="UP000078397"/>
    </source>
</evidence>
<evidence type="ECO:0000313" key="4">
    <source>
        <dbReference type="EMBL" id="OAQ68751.1"/>
    </source>
</evidence>
<dbReference type="RefSeq" id="XP_018145601.1">
    <property type="nucleotide sequence ID" value="XM_018284206.1"/>
</dbReference>
<dbReference type="AlphaFoldDB" id="A0A179FUF9"/>
<dbReference type="Proteomes" id="UP000078397">
    <property type="component" value="Unassembled WGS sequence"/>
</dbReference>
<gene>
    <name evidence="4" type="ORF">VFPPC_04943</name>
</gene>
<dbReference type="GeneID" id="28848200"/>
<evidence type="ECO:0000256" key="1">
    <source>
        <dbReference type="ARBA" id="ARBA00011353"/>
    </source>
</evidence>
<dbReference type="KEGG" id="pchm:VFPPC_04943"/>
<feature type="region of interest" description="Disordered" evidence="2">
    <location>
        <begin position="448"/>
        <end position="468"/>
    </location>
</feature>
<dbReference type="InterPro" id="IPR016197">
    <property type="entry name" value="Chromo-like_dom_sf"/>
</dbReference>
<feature type="region of interest" description="Disordered" evidence="2">
    <location>
        <begin position="341"/>
        <end position="384"/>
    </location>
</feature>
<dbReference type="EMBL" id="LSBJ02000003">
    <property type="protein sequence ID" value="OAQ68751.1"/>
    <property type="molecule type" value="Genomic_DNA"/>
</dbReference>
<dbReference type="Gene3D" id="2.40.50.40">
    <property type="match status" value="1"/>
</dbReference>
<proteinExistence type="predicted"/>
<keyword evidence="5" id="KW-1185">Reference proteome</keyword>
<sequence>METPVSVTSSNEEIESSESATPTPEPPGKPSFVIEIRPPARYKPGCGPTLQPLRLLPPKESNAYIIERILLPSPGLAADGKPLPKRMTYIVGWRDLPAASLLVPAMKILDYVSPKVLEDWEEKLEAEVDEERIKLAEEELHGTTGLQKHKARPPTHTGIESAVAFEPETEPEDVGRHKMGAMSLSTPKKRKLADFEGLSDDDDSPSNQIAREMFGQTSRELSSDIPGGEAVAEAETEIEAVHMEPIRDISPKDGPQTPPKNSMPTPVPLPAYVNGLIGHNNSFSRPPQLPALRPSPGGGVEHRHYSALVDSIEGTSSADGGLFNALGGDINYVETSITLEPTSDVPRSTSASRKANGSTKKSHPPRPTKKRRKASPPIKEIGEDGEPTWEVERLEDVARYDVEGRGLVRYFLVRWAGDWPPDQQTSWEPEEHIPSRLIRTYTKMDKKKRAKLASQHNNKPPTRVGGGDLNAEYSSINELFDPDAQENYQAGGTSLDPGQQESLFVEDDLDKEVFVVDENSETKHGFGNKTTMTLSQRAFGVY</sequence>
<accession>A0A179FUF9</accession>
<dbReference type="PROSITE" id="PS50013">
    <property type="entry name" value="CHROMO_2"/>
    <property type="match status" value="1"/>
</dbReference>
<feature type="compositionally biased region" description="Polar residues" evidence="2">
    <location>
        <begin position="341"/>
        <end position="359"/>
    </location>
</feature>
<dbReference type="STRING" id="1380566.A0A179FUF9"/>
<dbReference type="Pfam" id="PF00385">
    <property type="entry name" value="Chromo"/>
    <property type="match status" value="1"/>
</dbReference>
<comment type="caution">
    <text evidence="4">The sequence shown here is derived from an EMBL/GenBank/DDBJ whole genome shotgun (WGS) entry which is preliminary data.</text>
</comment>
<dbReference type="InterPro" id="IPR023780">
    <property type="entry name" value="Chromo_domain"/>
</dbReference>
<feature type="region of interest" description="Disordered" evidence="2">
    <location>
        <begin position="247"/>
        <end position="267"/>
    </location>
</feature>
<feature type="domain" description="Chromo" evidence="3">
    <location>
        <begin position="389"/>
        <end position="456"/>
    </location>
</feature>